<dbReference type="Proteomes" id="UP001303760">
    <property type="component" value="Unassembled WGS sequence"/>
</dbReference>
<reference evidence="1" key="1">
    <citation type="journal article" date="2023" name="Mol. Phylogenet. Evol.">
        <title>Genome-scale phylogeny and comparative genomics of the fungal order Sordariales.</title>
        <authorList>
            <person name="Hensen N."/>
            <person name="Bonometti L."/>
            <person name="Westerberg I."/>
            <person name="Brannstrom I.O."/>
            <person name="Guillou S."/>
            <person name="Cros-Aarteil S."/>
            <person name="Calhoun S."/>
            <person name="Haridas S."/>
            <person name="Kuo A."/>
            <person name="Mondo S."/>
            <person name="Pangilinan J."/>
            <person name="Riley R."/>
            <person name="LaButti K."/>
            <person name="Andreopoulos B."/>
            <person name="Lipzen A."/>
            <person name="Chen C."/>
            <person name="Yan M."/>
            <person name="Daum C."/>
            <person name="Ng V."/>
            <person name="Clum A."/>
            <person name="Steindorff A."/>
            <person name="Ohm R.A."/>
            <person name="Martin F."/>
            <person name="Silar P."/>
            <person name="Natvig D.O."/>
            <person name="Lalanne C."/>
            <person name="Gautier V."/>
            <person name="Ament-Velasquez S.L."/>
            <person name="Kruys A."/>
            <person name="Hutchinson M.I."/>
            <person name="Powell A.J."/>
            <person name="Barry K."/>
            <person name="Miller A.N."/>
            <person name="Grigoriev I.V."/>
            <person name="Debuchy R."/>
            <person name="Gladieux P."/>
            <person name="Hiltunen Thoren M."/>
            <person name="Johannesson H."/>
        </authorList>
    </citation>
    <scope>NUCLEOTIDE SEQUENCE</scope>
    <source>
        <strain evidence="1">CBS 532.94</strain>
    </source>
</reference>
<dbReference type="AlphaFoldDB" id="A0AAN7C8H1"/>
<reference evidence="1" key="2">
    <citation type="submission" date="2023-05" db="EMBL/GenBank/DDBJ databases">
        <authorList>
            <consortium name="Lawrence Berkeley National Laboratory"/>
            <person name="Steindorff A."/>
            <person name="Hensen N."/>
            <person name="Bonometti L."/>
            <person name="Westerberg I."/>
            <person name="Brannstrom I.O."/>
            <person name="Guillou S."/>
            <person name="Cros-Aarteil S."/>
            <person name="Calhoun S."/>
            <person name="Haridas S."/>
            <person name="Kuo A."/>
            <person name="Mondo S."/>
            <person name="Pangilinan J."/>
            <person name="Riley R."/>
            <person name="Labutti K."/>
            <person name="Andreopoulos B."/>
            <person name="Lipzen A."/>
            <person name="Chen C."/>
            <person name="Yanf M."/>
            <person name="Daum C."/>
            <person name="Ng V."/>
            <person name="Clum A."/>
            <person name="Ohm R."/>
            <person name="Martin F."/>
            <person name="Silar P."/>
            <person name="Natvig D."/>
            <person name="Lalanne C."/>
            <person name="Gautier V."/>
            <person name="Ament-Velasquez S.L."/>
            <person name="Kruys A."/>
            <person name="Hutchinson M.I."/>
            <person name="Powell A.J."/>
            <person name="Barry K."/>
            <person name="Miller A.N."/>
            <person name="Grigoriev I.V."/>
            <person name="Debuchy R."/>
            <person name="Gladieux P."/>
            <person name="Thoren M.H."/>
            <person name="Johannesson H."/>
        </authorList>
    </citation>
    <scope>NUCLEOTIDE SEQUENCE</scope>
    <source>
        <strain evidence="1">CBS 532.94</strain>
    </source>
</reference>
<evidence type="ECO:0000313" key="2">
    <source>
        <dbReference type="Proteomes" id="UP001303760"/>
    </source>
</evidence>
<sequence length="81" mass="9376">MANNHTPSPIPRDSMQEEEQLMEMLSRLSQAHLQLTGDVYGTSVDARSPEWVETLQRFLDDQMNCKFKVISSVEMSTICRW</sequence>
<proteinExistence type="predicted"/>
<organism evidence="1 2">
    <name type="scientific">Achaetomium macrosporum</name>
    <dbReference type="NCBI Taxonomy" id="79813"/>
    <lineage>
        <taxon>Eukaryota</taxon>
        <taxon>Fungi</taxon>
        <taxon>Dikarya</taxon>
        <taxon>Ascomycota</taxon>
        <taxon>Pezizomycotina</taxon>
        <taxon>Sordariomycetes</taxon>
        <taxon>Sordariomycetidae</taxon>
        <taxon>Sordariales</taxon>
        <taxon>Chaetomiaceae</taxon>
        <taxon>Achaetomium</taxon>
    </lineage>
</organism>
<protein>
    <submittedName>
        <fullName evidence="1">Uncharacterized protein</fullName>
    </submittedName>
</protein>
<dbReference type="EMBL" id="MU860150">
    <property type="protein sequence ID" value="KAK4237210.1"/>
    <property type="molecule type" value="Genomic_DNA"/>
</dbReference>
<evidence type="ECO:0000313" key="1">
    <source>
        <dbReference type="EMBL" id="KAK4237210.1"/>
    </source>
</evidence>
<comment type="caution">
    <text evidence="1">The sequence shown here is derived from an EMBL/GenBank/DDBJ whole genome shotgun (WGS) entry which is preliminary data.</text>
</comment>
<gene>
    <name evidence="1" type="ORF">C8A03DRAFT_34863</name>
</gene>
<name>A0AAN7C8H1_9PEZI</name>
<accession>A0AAN7C8H1</accession>
<keyword evidence="2" id="KW-1185">Reference proteome</keyword>